<evidence type="ECO:0000256" key="3">
    <source>
        <dbReference type="SAM" id="Phobius"/>
    </source>
</evidence>
<feature type="compositionally biased region" description="Low complexity" evidence="2">
    <location>
        <begin position="546"/>
        <end position="561"/>
    </location>
</feature>
<reference evidence="4 5" key="1">
    <citation type="submission" date="2013-03" db="EMBL/GenBank/DDBJ databases">
        <title>The Genome Sequence of Cladophialophora yegresii CBS 114405.</title>
        <authorList>
            <consortium name="The Broad Institute Genomics Platform"/>
            <person name="Cuomo C."/>
            <person name="de Hoog S."/>
            <person name="Gorbushina A."/>
            <person name="Walker B."/>
            <person name="Young S.K."/>
            <person name="Zeng Q."/>
            <person name="Gargeya S."/>
            <person name="Fitzgerald M."/>
            <person name="Haas B."/>
            <person name="Abouelleil A."/>
            <person name="Allen A.W."/>
            <person name="Alvarado L."/>
            <person name="Arachchi H.M."/>
            <person name="Berlin A.M."/>
            <person name="Chapman S.B."/>
            <person name="Gainer-Dewar J."/>
            <person name="Goldberg J."/>
            <person name="Griggs A."/>
            <person name="Gujja S."/>
            <person name="Hansen M."/>
            <person name="Howarth C."/>
            <person name="Imamovic A."/>
            <person name="Ireland A."/>
            <person name="Larimer J."/>
            <person name="McCowan C."/>
            <person name="Murphy C."/>
            <person name="Pearson M."/>
            <person name="Poon T.W."/>
            <person name="Priest M."/>
            <person name="Roberts A."/>
            <person name="Saif S."/>
            <person name="Shea T."/>
            <person name="Sisk P."/>
            <person name="Sykes S."/>
            <person name="Wortman J."/>
            <person name="Nusbaum C."/>
            <person name="Birren B."/>
        </authorList>
    </citation>
    <scope>NUCLEOTIDE SEQUENCE [LARGE SCALE GENOMIC DNA]</scope>
    <source>
        <strain evidence="4 5">CBS 114405</strain>
    </source>
</reference>
<feature type="compositionally biased region" description="Pro residues" evidence="2">
    <location>
        <begin position="1"/>
        <end position="12"/>
    </location>
</feature>
<keyword evidence="3" id="KW-1133">Transmembrane helix</keyword>
<evidence type="ECO:0000313" key="4">
    <source>
        <dbReference type="EMBL" id="EXJ64358.1"/>
    </source>
</evidence>
<dbReference type="InterPro" id="IPR051483">
    <property type="entry name" value="MAP7_domain-containing"/>
</dbReference>
<keyword evidence="5" id="KW-1185">Reference proteome</keyword>
<keyword evidence="3" id="KW-0812">Transmembrane</keyword>
<feature type="region of interest" description="Disordered" evidence="2">
    <location>
        <begin position="542"/>
        <end position="576"/>
    </location>
</feature>
<dbReference type="Proteomes" id="UP000019473">
    <property type="component" value="Unassembled WGS sequence"/>
</dbReference>
<evidence type="ECO:0008006" key="6">
    <source>
        <dbReference type="Google" id="ProtNLM"/>
    </source>
</evidence>
<keyword evidence="1" id="KW-0175">Coiled coil</keyword>
<keyword evidence="3" id="KW-0472">Membrane</keyword>
<sequence>MEPPPPPPPPHGSNPQGGGRSGGLPDGKYDIFVIPPHSAGAGFLYLPSLQTQRNSFLAGVICTASAFFIYYTAVPVVKEWLFSTLHSGGTGVFTLVCGVAVLAWALGKTQGEWQQPNPSSRSGPSHGAGGQGQGHRGYGSAGSYPHSGPQPQPQTHAPPPQPPPPPPPPHHGTQAPPQPPPETSSPPPQSSWQRPPPQANTKANTTNAKSSWEKAREETRKREEERKRAEELRKRREELEKERQRQKEELEKQRLKAREKELRERLERELKEKKEREEKDRLAKAAAEEKAAAERAAAQAAEREREKLERERLERERVRLEEEKEKLRQEQTAQHAARSAAQRPPMPSAATEREDDAYSFRPYDRPKRTHKANSAASMYSESSYAPSVSTAKTTPPPSVRGPYSTKDPEKIVIKGVYTFNNAFSRTPIAQLVSGQGNVTDGLILRITTEGLFVDDDVRGVGQREWDIKAWTMKSAEVWCPNVSPQGSDVKTTPQKRTFSLGLGLNADSRRETPSPSQSESSAFVINLMKACGGKCKGSSRAHARASMHSSRPSSSWSSRSSLDVPAGGHSTESSDTDCAVKQSCELSGLHVLRACIRDQEGKKYVFILSQSEGWKVAVGLQKLRRGSQVRALGVAGMPMNEGKAILENLGFA</sequence>
<feature type="region of interest" description="Disordered" evidence="2">
    <location>
        <begin position="500"/>
        <end position="520"/>
    </location>
</feature>
<gene>
    <name evidence="4" type="ORF">A1O7_00694</name>
</gene>
<feature type="compositionally biased region" description="Low complexity" evidence="2">
    <location>
        <begin position="372"/>
        <end position="391"/>
    </location>
</feature>
<dbReference type="eggNOG" id="ENOG502RXA3">
    <property type="taxonomic scope" value="Eukaryota"/>
</dbReference>
<dbReference type="EMBL" id="AMGW01000001">
    <property type="protein sequence ID" value="EXJ64358.1"/>
    <property type="molecule type" value="Genomic_DNA"/>
</dbReference>
<dbReference type="GO" id="GO:0000226">
    <property type="term" value="P:microtubule cytoskeleton organization"/>
    <property type="evidence" value="ECO:0007669"/>
    <property type="project" value="TreeGrafter"/>
</dbReference>
<dbReference type="VEuPathDB" id="FungiDB:A1O7_00694"/>
<feature type="region of interest" description="Disordered" evidence="2">
    <location>
        <begin position="111"/>
        <end position="406"/>
    </location>
</feature>
<evidence type="ECO:0000256" key="1">
    <source>
        <dbReference type="ARBA" id="ARBA00023054"/>
    </source>
</evidence>
<accession>W9W8U9</accession>
<evidence type="ECO:0000313" key="5">
    <source>
        <dbReference type="Proteomes" id="UP000019473"/>
    </source>
</evidence>
<feature type="compositionally biased region" description="Gly residues" evidence="2">
    <location>
        <begin position="126"/>
        <end position="140"/>
    </location>
</feature>
<dbReference type="RefSeq" id="XP_007752925.1">
    <property type="nucleotide sequence ID" value="XM_007754735.1"/>
</dbReference>
<proteinExistence type="predicted"/>
<dbReference type="HOGENOM" id="CLU_010837_0_0_1"/>
<dbReference type="PANTHER" id="PTHR15073:SF1">
    <property type="entry name" value="RETICULOCYTE-BINDING PROTEIN HOMOLOG 2A"/>
    <property type="match status" value="1"/>
</dbReference>
<feature type="transmembrane region" description="Helical" evidence="3">
    <location>
        <begin position="89"/>
        <end position="107"/>
    </location>
</feature>
<feature type="compositionally biased region" description="Pro residues" evidence="2">
    <location>
        <begin position="148"/>
        <end position="198"/>
    </location>
</feature>
<evidence type="ECO:0000256" key="2">
    <source>
        <dbReference type="SAM" id="MobiDB-lite"/>
    </source>
</evidence>
<feature type="compositionally biased region" description="Basic and acidic residues" evidence="2">
    <location>
        <begin position="301"/>
        <end position="329"/>
    </location>
</feature>
<feature type="compositionally biased region" description="Polar residues" evidence="2">
    <location>
        <begin position="200"/>
        <end position="210"/>
    </location>
</feature>
<dbReference type="AlphaFoldDB" id="W9W8U9"/>
<dbReference type="GO" id="GO:0015630">
    <property type="term" value="C:microtubule cytoskeleton"/>
    <property type="evidence" value="ECO:0007669"/>
    <property type="project" value="TreeGrafter"/>
</dbReference>
<dbReference type="GeneID" id="19175310"/>
<comment type="caution">
    <text evidence="4">The sequence shown here is derived from an EMBL/GenBank/DDBJ whole genome shotgun (WGS) entry which is preliminary data.</text>
</comment>
<organism evidence="4 5">
    <name type="scientific">Cladophialophora yegresii CBS 114405</name>
    <dbReference type="NCBI Taxonomy" id="1182544"/>
    <lineage>
        <taxon>Eukaryota</taxon>
        <taxon>Fungi</taxon>
        <taxon>Dikarya</taxon>
        <taxon>Ascomycota</taxon>
        <taxon>Pezizomycotina</taxon>
        <taxon>Eurotiomycetes</taxon>
        <taxon>Chaetothyriomycetidae</taxon>
        <taxon>Chaetothyriales</taxon>
        <taxon>Herpotrichiellaceae</taxon>
        <taxon>Cladophialophora</taxon>
    </lineage>
</organism>
<feature type="compositionally biased region" description="Basic and acidic residues" evidence="2">
    <location>
        <begin position="356"/>
        <end position="366"/>
    </location>
</feature>
<dbReference type="PANTHER" id="PTHR15073">
    <property type="entry name" value="MICROTUBULE-ASSOCIATED PROTEIN"/>
    <property type="match status" value="1"/>
</dbReference>
<feature type="compositionally biased region" description="Basic and acidic residues" evidence="2">
    <location>
        <begin position="211"/>
        <end position="293"/>
    </location>
</feature>
<protein>
    <recommendedName>
        <fullName evidence="6">Reticulocyte-binding protein 2 like protein a</fullName>
    </recommendedName>
</protein>
<dbReference type="STRING" id="1182544.W9W8U9"/>
<feature type="transmembrane region" description="Helical" evidence="3">
    <location>
        <begin position="56"/>
        <end position="77"/>
    </location>
</feature>
<dbReference type="OrthoDB" id="5421842at2759"/>
<name>W9W8U9_9EURO</name>
<feature type="compositionally biased region" description="Polar residues" evidence="2">
    <location>
        <begin position="111"/>
        <end position="120"/>
    </location>
</feature>
<feature type="region of interest" description="Disordered" evidence="2">
    <location>
        <begin position="1"/>
        <end position="22"/>
    </location>
</feature>